<reference evidence="1" key="2">
    <citation type="submission" date="2023-07" db="EMBL/GenBank/DDBJ databases">
        <authorList>
            <person name="Shen H."/>
        </authorList>
    </citation>
    <scope>NUCLEOTIDE SEQUENCE</scope>
    <source>
        <strain evidence="1">TNR-22</strain>
    </source>
</reference>
<gene>
    <name evidence="1" type="ORF">Q4481_21240</name>
</gene>
<keyword evidence="2" id="KW-1185">Reference proteome</keyword>
<dbReference type="Proteomes" id="UP001174932">
    <property type="component" value="Unassembled WGS sequence"/>
</dbReference>
<dbReference type="Pfam" id="PF09392">
    <property type="entry name" value="T3SS_needle_F"/>
    <property type="match status" value="1"/>
</dbReference>
<reference evidence="1" key="1">
    <citation type="journal article" date="2015" name="Int. J. Syst. Evol. Microbiol.">
        <title>Rhizobium alvei sp. nov., isolated from a freshwater river.</title>
        <authorList>
            <person name="Sheu S.Y."/>
            <person name="Huang H.W."/>
            <person name="Young C.C."/>
            <person name="Chen W.M."/>
        </authorList>
    </citation>
    <scope>NUCLEOTIDE SEQUENCE</scope>
    <source>
        <strain evidence="1">TNR-22</strain>
    </source>
</reference>
<protein>
    <submittedName>
        <fullName evidence="1">EscF/YscF/HrpA family type III secretion system needle major subunit</fullName>
    </submittedName>
</protein>
<comment type="caution">
    <text evidence="1">The sequence shown here is derived from an EMBL/GenBank/DDBJ whole genome shotgun (WGS) entry which is preliminary data.</text>
</comment>
<name>A0ABT8YT10_9HYPH</name>
<dbReference type="RefSeq" id="WP_304378415.1">
    <property type="nucleotide sequence ID" value="NZ_JAUOZU010000018.1"/>
</dbReference>
<accession>A0ABT8YT10</accession>
<dbReference type="InterPro" id="IPR037203">
    <property type="entry name" value="T3SS_needle-like_sf"/>
</dbReference>
<evidence type="ECO:0000313" key="2">
    <source>
        <dbReference type="Proteomes" id="UP001174932"/>
    </source>
</evidence>
<evidence type="ECO:0000313" key="1">
    <source>
        <dbReference type="EMBL" id="MDO6966487.1"/>
    </source>
</evidence>
<proteinExistence type="predicted"/>
<sequence length="106" mass="12003">MAVTPADAKTTATAMNATLTSISVDSTSFRRQQGFDLAYFQSQLQTQGQKLEDQLRAIQQNENLSDTERMFEMQMLMNTWSTITNLRTNMMKSISDTLKSIIRNVA</sequence>
<organism evidence="1 2">
    <name type="scientific">Rhizobium alvei</name>
    <dbReference type="NCBI Taxonomy" id="1132659"/>
    <lineage>
        <taxon>Bacteria</taxon>
        <taxon>Pseudomonadati</taxon>
        <taxon>Pseudomonadota</taxon>
        <taxon>Alphaproteobacteria</taxon>
        <taxon>Hyphomicrobiales</taxon>
        <taxon>Rhizobiaceae</taxon>
        <taxon>Rhizobium/Agrobacterium group</taxon>
        <taxon>Rhizobium</taxon>
    </lineage>
</organism>
<dbReference type="SUPFAM" id="SSF140129">
    <property type="entry name" value="MxiH-like"/>
    <property type="match status" value="1"/>
</dbReference>
<dbReference type="EMBL" id="JAUOZU010000018">
    <property type="protein sequence ID" value="MDO6966487.1"/>
    <property type="molecule type" value="Genomic_DNA"/>
</dbReference>
<dbReference type="Gene3D" id="1.20.58.90">
    <property type="match status" value="1"/>
</dbReference>
<dbReference type="InterPro" id="IPR021123">
    <property type="entry name" value="T3SS_needle-like"/>
</dbReference>